<protein>
    <submittedName>
        <fullName evidence="2">Putative ethanolamine utilization protein, EutP</fullName>
    </submittedName>
</protein>
<evidence type="ECO:0000313" key="3">
    <source>
        <dbReference type="Proteomes" id="UP000004754"/>
    </source>
</evidence>
<dbReference type="eggNOG" id="COG4917">
    <property type="taxonomic scope" value="Bacteria"/>
</dbReference>
<dbReference type="OrthoDB" id="6179at2"/>
<keyword evidence="1" id="KW-0547">Nucleotide-binding</keyword>
<name>E6MF93_9FIRM</name>
<gene>
    <name evidence="2" type="ORF">HMP0721_0676</name>
</gene>
<reference evidence="2 3" key="1">
    <citation type="submission" date="2010-12" db="EMBL/GenBank/DDBJ databases">
        <authorList>
            <person name="Muzny D."/>
            <person name="Qin X."/>
            <person name="Deng J."/>
            <person name="Jiang H."/>
            <person name="Liu Y."/>
            <person name="Qu J."/>
            <person name="Song X.-Z."/>
            <person name="Zhang L."/>
            <person name="Thornton R."/>
            <person name="Coyle M."/>
            <person name="Francisco L."/>
            <person name="Jackson L."/>
            <person name="Javaid M."/>
            <person name="Korchina V."/>
            <person name="Kovar C."/>
            <person name="Mata R."/>
            <person name="Mathew T."/>
            <person name="Ngo R."/>
            <person name="Nguyen L."/>
            <person name="Nguyen N."/>
            <person name="Okwuonu G."/>
            <person name="Ongeri F."/>
            <person name="Pham C."/>
            <person name="Simmons D."/>
            <person name="Wilczek-Boney K."/>
            <person name="Hale W."/>
            <person name="Jakkamsetti A."/>
            <person name="Pham P."/>
            <person name="Ruth R."/>
            <person name="San Lucas F."/>
            <person name="Warren J."/>
            <person name="Zhang J."/>
            <person name="Zhao Z."/>
            <person name="Zhou C."/>
            <person name="Zhu D."/>
            <person name="Lee S."/>
            <person name="Bess C."/>
            <person name="Blankenburg K."/>
            <person name="Forbes L."/>
            <person name="Fu Q."/>
            <person name="Gubbala S."/>
            <person name="Hirani K."/>
            <person name="Jayaseelan J.C."/>
            <person name="Lara F."/>
            <person name="Munidasa M."/>
            <person name="Palculict T."/>
            <person name="Patil S."/>
            <person name="Pu L.-L."/>
            <person name="Saada N."/>
            <person name="Tang L."/>
            <person name="Weissenberger G."/>
            <person name="Zhu Y."/>
            <person name="Hemphill L."/>
            <person name="Shang Y."/>
            <person name="Youmans B."/>
            <person name="Ayvaz T."/>
            <person name="Ross M."/>
            <person name="Santibanez J."/>
            <person name="Aqrawi P."/>
            <person name="Gross S."/>
            <person name="Joshi V."/>
            <person name="Fowler G."/>
            <person name="Nazareth L."/>
            <person name="Reid J."/>
            <person name="Worley K."/>
            <person name="Petrosino J."/>
            <person name="Highlander S."/>
            <person name="Gibbs R."/>
        </authorList>
    </citation>
    <scope>NUCLEOTIDE SEQUENCE [LARGE SCALE GENOMIC DNA]</scope>
    <source>
        <strain evidence="2 3">ATCC 23263</strain>
    </source>
</reference>
<dbReference type="PANTHER" id="PTHR40453">
    <property type="entry name" value="PROTEIN YOEF"/>
    <property type="match status" value="1"/>
</dbReference>
<dbReference type="HOGENOM" id="CLU_113298_2_0_9"/>
<sequence length="160" mass="18259">MASNRNRVALMGRIRSGKTTLMQCLQQKELKYAKTQQVTYTDNFIDTPGEFIEMSIFSHQAVSVSLDSALIIMVSSCVDTMNSIRPNFISFFNVPVIGVVTKIDRRNDEKADIARSHHYLEYAGIKKDKIFEVSSFSGEGIPELTEEIHRYLDVKDNIFR</sequence>
<dbReference type="PANTHER" id="PTHR40453:SF1">
    <property type="entry name" value="PROTEIN YOEF"/>
    <property type="match status" value="1"/>
</dbReference>
<dbReference type="STRING" id="887929.HMP0721_0676"/>
<dbReference type="SUPFAM" id="SSF52540">
    <property type="entry name" value="P-loop containing nucleoside triphosphate hydrolases"/>
    <property type="match status" value="1"/>
</dbReference>
<keyword evidence="3" id="KW-1185">Reference proteome</keyword>
<dbReference type="CDD" id="cd00882">
    <property type="entry name" value="Ras_like_GTPase"/>
    <property type="match status" value="1"/>
</dbReference>
<dbReference type="Pfam" id="PF10662">
    <property type="entry name" value="PduV-EutP"/>
    <property type="match status" value="1"/>
</dbReference>
<organism evidence="2 3">
    <name type="scientific">Pseudoramibacter alactolyticus ATCC 23263</name>
    <dbReference type="NCBI Taxonomy" id="887929"/>
    <lineage>
        <taxon>Bacteria</taxon>
        <taxon>Bacillati</taxon>
        <taxon>Bacillota</taxon>
        <taxon>Clostridia</taxon>
        <taxon>Eubacteriales</taxon>
        <taxon>Eubacteriaceae</taxon>
        <taxon>Pseudoramibacter</taxon>
    </lineage>
</organism>
<accession>E6MF93</accession>
<dbReference type="GO" id="GO:0006576">
    <property type="term" value="P:biogenic amine metabolic process"/>
    <property type="evidence" value="ECO:0007669"/>
    <property type="project" value="InterPro"/>
</dbReference>
<dbReference type="GO" id="GO:0005524">
    <property type="term" value="F:ATP binding"/>
    <property type="evidence" value="ECO:0007669"/>
    <property type="project" value="UniProtKB-UniRule"/>
</dbReference>
<proteinExistence type="inferred from homology"/>
<dbReference type="PIRSF" id="PIRSF036409">
    <property type="entry name" value="EutP_PduV"/>
    <property type="match status" value="1"/>
</dbReference>
<dbReference type="RefSeq" id="WP_006598098.1">
    <property type="nucleotide sequence ID" value="NZ_GL622359.1"/>
</dbReference>
<dbReference type="InterPro" id="IPR012381">
    <property type="entry name" value="EutP_PduV"/>
</dbReference>
<dbReference type="EMBL" id="AEQN01000011">
    <property type="protein sequence ID" value="EFV02253.1"/>
    <property type="molecule type" value="Genomic_DNA"/>
</dbReference>
<evidence type="ECO:0000256" key="1">
    <source>
        <dbReference type="PIRNR" id="PIRNR036409"/>
    </source>
</evidence>
<dbReference type="Gene3D" id="3.40.50.300">
    <property type="entry name" value="P-loop containing nucleotide triphosphate hydrolases"/>
    <property type="match status" value="1"/>
</dbReference>
<comment type="caution">
    <text evidence="2">The sequence shown here is derived from an EMBL/GenBank/DDBJ whole genome shotgun (WGS) entry which is preliminary data.</text>
</comment>
<comment type="similarity">
    <text evidence="1">Belongs to the EutP/PduV family.</text>
</comment>
<dbReference type="InterPro" id="IPR027417">
    <property type="entry name" value="P-loop_NTPase"/>
</dbReference>
<dbReference type="Proteomes" id="UP000004754">
    <property type="component" value="Unassembled WGS sequence"/>
</dbReference>
<evidence type="ECO:0000313" key="2">
    <source>
        <dbReference type="EMBL" id="EFV02253.1"/>
    </source>
</evidence>
<dbReference type="AlphaFoldDB" id="E6MF93"/>